<dbReference type="InterPro" id="IPR003749">
    <property type="entry name" value="ThiS/MoaD-like"/>
</dbReference>
<dbReference type="PANTHER" id="PTHR34472">
    <property type="entry name" value="SULFUR CARRIER PROTEIN THIS"/>
    <property type="match status" value="1"/>
</dbReference>
<gene>
    <name evidence="1" type="ORF">M992_0846</name>
</gene>
<dbReference type="InterPro" id="IPR010035">
    <property type="entry name" value="Thi_S"/>
</dbReference>
<dbReference type="Proteomes" id="UP000053226">
    <property type="component" value="Unassembled WGS sequence"/>
</dbReference>
<evidence type="ECO:0000313" key="2">
    <source>
        <dbReference type="Proteomes" id="UP000053226"/>
    </source>
</evidence>
<dbReference type="AlphaFoldDB" id="A0A0N0IBK5"/>
<organism evidence="1 2">
    <name type="scientific">Moellerella wisconsensis ATCC 35017</name>
    <dbReference type="NCBI Taxonomy" id="1354267"/>
    <lineage>
        <taxon>Bacteria</taxon>
        <taxon>Pseudomonadati</taxon>
        <taxon>Pseudomonadota</taxon>
        <taxon>Gammaproteobacteria</taxon>
        <taxon>Enterobacterales</taxon>
        <taxon>Morganellaceae</taxon>
        <taxon>Moellerella</taxon>
    </lineage>
</organism>
<reference evidence="1 2" key="1">
    <citation type="submission" date="2015-07" db="EMBL/GenBank/DDBJ databases">
        <title>ATOL: Assembling a taxonomically balanced genome-scale reconstruction of the evolutionary history of the Enterobacteriaceae.</title>
        <authorList>
            <person name="Plunkett G.III."/>
            <person name="Neeno-Eckwall E.C."/>
            <person name="Glasner J.D."/>
            <person name="Perna N.T."/>
        </authorList>
    </citation>
    <scope>NUCLEOTIDE SEQUENCE [LARGE SCALE GENOMIC DNA]</scope>
    <source>
        <strain evidence="1 2">ATCC 35017</strain>
    </source>
</reference>
<comment type="caution">
    <text evidence="1">The sequence shown here is derived from an EMBL/GenBank/DDBJ whole genome shotgun (WGS) entry which is preliminary data.</text>
</comment>
<sequence length="66" mass="7313">MRIMINNQIKEFQSPLTVSQLLILLARSQAGTALAINQIIIPRAQWETHKINDGDNILLFQAIAGG</sequence>
<dbReference type="SUPFAM" id="SSF54285">
    <property type="entry name" value="MoaD/ThiS"/>
    <property type="match status" value="1"/>
</dbReference>
<dbReference type="Gene3D" id="3.10.20.30">
    <property type="match status" value="1"/>
</dbReference>
<protein>
    <submittedName>
        <fullName evidence="1">Sulfur carrier protein</fullName>
    </submittedName>
</protein>
<dbReference type="OrthoDB" id="6388078at2"/>
<dbReference type="InterPro" id="IPR016155">
    <property type="entry name" value="Mopterin_synth/thiamin_S_b"/>
</dbReference>
<keyword evidence="2" id="KW-1185">Reference proteome</keyword>
<dbReference type="PANTHER" id="PTHR34472:SF1">
    <property type="entry name" value="SULFUR CARRIER PROTEIN THIS"/>
    <property type="match status" value="1"/>
</dbReference>
<dbReference type="Pfam" id="PF02597">
    <property type="entry name" value="ThiS"/>
    <property type="match status" value="1"/>
</dbReference>
<dbReference type="NCBIfam" id="TIGR01683">
    <property type="entry name" value="thiS"/>
    <property type="match status" value="1"/>
</dbReference>
<name>A0A0N0IBK5_9GAMM</name>
<dbReference type="EMBL" id="LGAA01000008">
    <property type="protein sequence ID" value="KPD03711.1"/>
    <property type="molecule type" value="Genomic_DNA"/>
</dbReference>
<dbReference type="InterPro" id="IPR012675">
    <property type="entry name" value="Beta-grasp_dom_sf"/>
</dbReference>
<accession>A0A0N0IBK5</accession>
<evidence type="ECO:0000313" key="1">
    <source>
        <dbReference type="EMBL" id="KPD03711.1"/>
    </source>
</evidence>
<dbReference type="CDD" id="cd00565">
    <property type="entry name" value="Ubl_ThiS"/>
    <property type="match status" value="1"/>
</dbReference>
<proteinExistence type="predicted"/>
<dbReference type="RefSeq" id="WP_053907446.1">
    <property type="nucleotide sequence ID" value="NZ_CAWMUS010000008.1"/>
</dbReference>